<name>A0A518I877_9PLAN</name>
<gene>
    <name evidence="1" type="ORF">Enr17x_12760</name>
</gene>
<dbReference type="EMBL" id="CP037452">
    <property type="protein sequence ID" value="QDV49259.1"/>
    <property type="molecule type" value="Genomic_DNA"/>
</dbReference>
<reference evidence="1 2" key="1">
    <citation type="submission" date="2019-03" db="EMBL/GenBank/DDBJ databases">
        <title>Deep-cultivation of Planctomycetes and their phenomic and genomic characterization uncovers novel biology.</title>
        <authorList>
            <person name="Wiegand S."/>
            <person name="Jogler M."/>
            <person name="Boedeker C."/>
            <person name="Pinto D."/>
            <person name="Vollmers J."/>
            <person name="Rivas-Marin E."/>
            <person name="Kohn T."/>
            <person name="Peeters S.H."/>
            <person name="Heuer A."/>
            <person name="Rast P."/>
            <person name="Oberbeckmann S."/>
            <person name="Bunk B."/>
            <person name="Jeske O."/>
            <person name="Meyerdierks A."/>
            <person name="Storesund J.E."/>
            <person name="Kallscheuer N."/>
            <person name="Luecker S."/>
            <person name="Lage O.M."/>
            <person name="Pohl T."/>
            <person name="Merkel B.J."/>
            <person name="Hornburger P."/>
            <person name="Mueller R.-W."/>
            <person name="Bruemmer F."/>
            <person name="Labrenz M."/>
            <person name="Spormann A.M."/>
            <person name="Op den Camp H."/>
            <person name="Overmann J."/>
            <person name="Amann R."/>
            <person name="Jetten M.S.M."/>
            <person name="Mascher T."/>
            <person name="Medema M.H."/>
            <person name="Devos D.P."/>
            <person name="Kaster A.-K."/>
            <person name="Ovreas L."/>
            <person name="Rohde M."/>
            <person name="Galperin M.Y."/>
            <person name="Jogler C."/>
        </authorList>
    </citation>
    <scope>NUCLEOTIDE SEQUENCE [LARGE SCALE GENOMIC DNA]</scope>
    <source>
        <strain evidence="1 2">Enr17</strain>
    </source>
</reference>
<proteinExistence type="predicted"/>
<evidence type="ECO:0000313" key="1">
    <source>
        <dbReference type="EMBL" id="QDV49259.1"/>
    </source>
</evidence>
<dbReference type="KEGG" id="gfm:Enr17x_12760"/>
<dbReference type="OrthoDB" id="289531at2"/>
<accession>A0A518I877</accession>
<dbReference type="AlphaFoldDB" id="A0A518I877"/>
<dbReference type="RefSeq" id="WP_145306855.1">
    <property type="nucleotide sequence ID" value="NZ_CP037452.1"/>
</dbReference>
<dbReference type="Proteomes" id="UP000318313">
    <property type="component" value="Chromosome"/>
</dbReference>
<evidence type="ECO:0000313" key="2">
    <source>
        <dbReference type="Proteomes" id="UP000318313"/>
    </source>
</evidence>
<organism evidence="1 2">
    <name type="scientific">Gimesia fumaroli</name>
    <dbReference type="NCBI Taxonomy" id="2527976"/>
    <lineage>
        <taxon>Bacteria</taxon>
        <taxon>Pseudomonadati</taxon>
        <taxon>Planctomycetota</taxon>
        <taxon>Planctomycetia</taxon>
        <taxon>Planctomycetales</taxon>
        <taxon>Planctomycetaceae</taxon>
        <taxon>Gimesia</taxon>
    </lineage>
</organism>
<sequence>MNLVEYQSELESMVEMRNFDQRPRLENLAISSPEHQRVWEDYLIVEHALPAWKQALPEIDLVEAVMSQLDNTDRNNLNSSALSEASSITGRSTHASARWWYGSLLTAAVILVAVSLNFPGDQPDVIPPNTIATNTHLFPETQTPDSKANTPNQSFNQLLRNAGAASWGLAQSTAGTMTEAVSLVPVTRPRPESTSVLPDEPHWVDDINHEMQPLKNQISHAWNFILHSVPEESTKI</sequence>
<keyword evidence="2" id="KW-1185">Reference proteome</keyword>
<protein>
    <submittedName>
        <fullName evidence="1">Uncharacterized protein</fullName>
    </submittedName>
</protein>